<gene>
    <name evidence="1" type="ORF">SP15_112</name>
</gene>
<accession>A0A127AW98</accession>
<dbReference type="RefSeq" id="YP_009302499.1">
    <property type="nucleotide sequence ID" value="NC_031245.1"/>
</dbReference>
<dbReference type="EMBL" id="KT624200">
    <property type="protein sequence ID" value="AMM44910.1"/>
    <property type="molecule type" value="Genomic_DNA"/>
</dbReference>
<protein>
    <submittedName>
        <fullName evidence="1">Uncharacterized protein</fullName>
    </submittedName>
</protein>
<dbReference type="KEGG" id="vg:29125279"/>
<evidence type="ECO:0000313" key="1">
    <source>
        <dbReference type="EMBL" id="AMM44910.1"/>
    </source>
</evidence>
<sequence>MAKVSILKHKIDLLELEHKHKLEILQIQHEAELDALKSQCTHTYEDGSSSYEFFGTQRDSVDRCSICGRIR</sequence>
<name>A0A127AW98_9CAUD</name>
<dbReference type="GeneID" id="29125279"/>
<organism evidence="1 2">
    <name type="scientific">Bacillus phage SP-15</name>
    <dbReference type="NCBI Taxonomy" id="1792032"/>
    <lineage>
        <taxon>Viruses</taxon>
        <taxon>Duplodnaviria</taxon>
        <taxon>Heunggongvirae</taxon>
        <taxon>Uroviricota</taxon>
        <taxon>Caudoviricetes</taxon>
        <taxon>Thornevirus</taxon>
        <taxon>Thornevirus SP15</taxon>
    </lineage>
</organism>
<reference evidence="1 2" key="1">
    <citation type="submission" date="2015-08" db="EMBL/GenBank/DDBJ databases">
        <authorList>
            <person name="Babu N.S."/>
            <person name="Beckwith C.J."/>
            <person name="Beseler K.G."/>
            <person name="Brison A."/>
            <person name="Carone J.V."/>
            <person name="Caskin T.P."/>
            <person name="Diamond M."/>
            <person name="Durham M.E."/>
            <person name="Foxe J.M."/>
            <person name="Go M."/>
            <person name="Henderson B.A."/>
            <person name="Jones I.B."/>
            <person name="McGettigan J.A."/>
            <person name="Micheletti S.J."/>
            <person name="Nasrallah M.E."/>
            <person name="Ortiz D."/>
            <person name="Piller C.R."/>
            <person name="Privatt S.R."/>
            <person name="Schneider S.L."/>
            <person name="Sharp S."/>
            <person name="Smith T.C."/>
            <person name="Stanton J.D."/>
            <person name="Ullery H.E."/>
            <person name="Wilson R.J."/>
            <person name="Serrano M.G."/>
            <person name="Buck G."/>
            <person name="Lee V."/>
            <person name="Wang Y."/>
            <person name="Carvalho R."/>
            <person name="Voegtly L."/>
            <person name="Shi R."/>
            <person name="Duckworth R."/>
            <person name="Johnson A."/>
            <person name="Loviza R."/>
            <person name="Walstead R."/>
            <person name="Shah Z."/>
            <person name="Kiflezghi M."/>
            <person name="Wade K."/>
            <person name="Ball S.L."/>
            <person name="Bradley K.W."/>
            <person name="Asai D.J."/>
            <person name="Bowman C.A."/>
            <person name="Russell D.A."/>
            <person name="Pope W.H."/>
            <person name="Jacobs-Sera D."/>
            <person name="Hendrix R.W."/>
            <person name="Hatfull G.F."/>
        </authorList>
    </citation>
    <scope>NUCLEOTIDE SEQUENCE [LARGE SCALE GENOMIC DNA]</scope>
</reference>
<proteinExistence type="predicted"/>
<keyword evidence="2" id="KW-1185">Reference proteome</keyword>
<dbReference type="Proteomes" id="UP000203261">
    <property type="component" value="Segment"/>
</dbReference>
<evidence type="ECO:0000313" key="2">
    <source>
        <dbReference type="Proteomes" id="UP000203261"/>
    </source>
</evidence>